<comment type="caution">
    <text evidence="1">The sequence shown here is derived from an EMBL/GenBank/DDBJ whole genome shotgun (WGS) entry which is preliminary data.</text>
</comment>
<evidence type="ECO:0000313" key="1">
    <source>
        <dbReference type="EMBL" id="KAI4352263.1"/>
    </source>
</evidence>
<keyword evidence="2" id="KW-1185">Reference proteome</keyword>
<dbReference type="EMBL" id="CM039428">
    <property type="protein sequence ID" value="KAI4352263.1"/>
    <property type="molecule type" value="Genomic_DNA"/>
</dbReference>
<accession>A0ACB9PUS5</accession>
<sequence length="92" mass="10355">MKTILVAFLVFASIIFFSSTTFARVVTYNGDKYADTEKRLDGISEGNSDRVLVRSLKFSDFLQEHVAETCHNSLLPLAFSLLHSFQSITLFS</sequence>
<dbReference type="Proteomes" id="UP000828941">
    <property type="component" value="Chromosome 3"/>
</dbReference>
<evidence type="ECO:0000313" key="2">
    <source>
        <dbReference type="Proteomes" id="UP000828941"/>
    </source>
</evidence>
<protein>
    <submittedName>
        <fullName evidence="1">Uncharacterized protein</fullName>
    </submittedName>
</protein>
<organism evidence="1 2">
    <name type="scientific">Bauhinia variegata</name>
    <name type="common">Purple orchid tree</name>
    <name type="synonym">Phanera variegata</name>
    <dbReference type="NCBI Taxonomy" id="167791"/>
    <lineage>
        <taxon>Eukaryota</taxon>
        <taxon>Viridiplantae</taxon>
        <taxon>Streptophyta</taxon>
        <taxon>Embryophyta</taxon>
        <taxon>Tracheophyta</taxon>
        <taxon>Spermatophyta</taxon>
        <taxon>Magnoliopsida</taxon>
        <taxon>eudicotyledons</taxon>
        <taxon>Gunneridae</taxon>
        <taxon>Pentapetalae</taxon>
        <taxon>rosids</taxon>
        <taxon>fabids</taxon>
        <taxon>Fabales</taxon>
        <taxon>Fabaceae</taxon>
        <taxon>Cercidoideae</taxon>
        <taxon>Cercideae</taxon>
        <taxon>Bauhiniinae</taxon>
        <taxon>Bauhinia</taxon>
    </lineage>
</organism>
<gene>
    <name evidence="1" type="ORF">L6164_006532</name>
</gene>
<name>A0ACB9PUS5_BAUVA</name>
<reference evidence="1 2" key="1">
    <citation type="journal article" date="2022" name="DNA Res.">
        <title>Chromosomal-level genome assembly of the orchid tree Bauhinia variegata (Leguminosae; Cercidoideae) supports the allotetraploid origin hypothesis of Bauhinia.</title>
        <authorList>
            <person name="Zhong Y."/>
            <person name="Chen Y."/>
            <person name="Zheng D."/>
            <person name="Pang J."/>
            <person name="Liu Y."/>
            <person name="Luo S."/>
            <person name="Meng S."/>
            <person name="Qian L."/>
            <person name="Wei D."/>
            <person name="Dai S."/>
            <person name="Zhou R."/>
        </authorList>
    </citation>
    <scope>NUCLEOTIDE SEQUENCE [LARGE SCALE GENOMIC DNA]</scope>
    <source>
        <strain evidence="1">BV-YZ2020</strain>
    </source>
</reference>
<proteinExistence type="predicted"/>